<protein>
    <submittedName>
        <fullName evidence="1">11112_t:CDS:1</fullName>
    </submittedName>
</protein>
<dbReference type="Proteomes" id="UP000789860">
    <property type="component" value="Unassembled WGS sequence"/>
</dbReference>
<keyword evidence="2" id="KW-1185">Reference proteome</keyword>
<accession>A0ACA9NC90</accession>
<organism evidence="1 2">
    <name type="scientific">Scutellospora calospora</name>
    <dbReference type="NCBI Taxonomy" id="85575"/>
    <lineage>
        <taxon>Eukaryota</taxon>
        <taxon>Fungi</taxon>
        <taxon>Fungi incertae sedis</taxon>
        <taxon>Mucoromycota</taxon>
        <taxon>Glomeromycotina</taxon>
        <taxon>Glomeromycetes</taxon>
        <taxon>Diversisporales</taxon>
        <taxon>Gigasporaceae</taxon>
        <taxon>Scutellospora</taxon>
    </lineage>
</organism>
<sequence length="52" mass="5949">SVDNYIYKKEGNLDKYLFIDSDYEGSISSESSSKNRISSPRNRGSYYDNGQT</sequence>
<feature type="non-terminal residue" evidence="1">
    <location>
        <position position="1"/>
    </location>
</feature>
<comment type="caution">
    <text evidence="1">The sequence shown here is derived from an EMBL/GenBank/DDBJ whole genome shotgun (WGS) entry which is preliminary data.</text>
</comment>
<evidence type="ECO:0000313" key="1">
    <source>
        <dbReference type="EMBL" id="CAG8639166.1"/>
    </source>
</evidence>
<feature type="non-terminal residue" evidence="1">
    <location>
        <position position="52"/>
    </location>
</feature>
<evidence type="ECO:0000313" key="2">
    <source>
        <dbReference type="Proteomes" id="UP000789860"/>
    </source>
</evidence>
<reference evidence="1" key="1">
    <citation type="submission" date="2021-06" db="EMBL/GenBank/DDBJ databases">
        <authorList>
            <person name="Kallberg Y."/>
            <person name="Tangrot J."/>
            <person name="Rosling A."/>
        </authorList>
    </citation>
    <scope>NUCLEOTIDE SEQUENCE</scope>
    <source>
        <strain evidence="1">AU212A</strain>
    </source>
</reference>
<gene>
    <name evidence="1" type="ORF">SCALOS_LOCUS8257</name>
</gene>
<name>A0ACA9NC90_9GLOM</name>
<proteinExistence type="predicted"/>
<dbReference type="EMBL" id="CAJVPM010021241">
    <property type="protein sequence ID" value="CAG8639166.1"/>
    <property type="molecule type" value="Genomic_DNA"/>
</dbReference>